<evidence type="ECO:0000313" key="2">
    <source>
        <dbReference type="EMBL" id="KAK5581513.1"/>
    </source>
</evidence>
<dbReference type="AlphaFoldDB" id="A0AAN7U490"/>
<dbReference type="PANTHER" id="PTHR16525:SF0">
    <property type="entry name" value="PROTEIN C12ORF4"/>
    <property type="match status" value="1"/>
</dbReference>
<dbReference type="Pfam" id="PF10154">
    <property type="entry name" value="Fy-3"/>
    <property type="match status" value="1"/>
</dbReference>
<feature type="compositionally biased region" description="Polar residues" evidence="1">
    <location>
        <begin position="348"/>
        <end position="369"/>
    </location>
</feature>
<name>A0AAN7U490_9MYCE</name>
<feature type="compositionally biased region" description="Low complexity" evidence="1">
    <location>
        <begin position="334"/>
        <end position="347"/>
    </location>
</feature>
<feature type="region of interest" description="Disordered" evidence="1">
    <location>
        <begin position="313"/>
        <end position="442"/>
    </location>
</feature>
<comment type="caution">
    <text evidence="2">The sequence shown here is derived from an EMBL/GenBank/DDBJ whole genome shotgun (WGS) entry which is preliminary data.</text>
</comment>
<dbReference type="InterPro" id="IPR019311">
    <property type="entry name" value="Fy-3"/>
</dbReference>
<keyword evidence="3" id="KW-1185">Reference proteome</keyword>
<evidence type="ECO:0000313" key="3">
    <source>
        <dbReference type="Proteomes" id="UP001344447"/>
    </source>
</evidence>
<dbReference type="GO" id="GO:0005737">
    <property type="term" value="C:cytoplasm"/>
    <property type="evidence" value="ECO:0007669"/>
    <property type="project" value="TreeGrafter"/>
</dbReference>
<gene>
    <name evidence="2" type="ORF">RB653_001548</name>
</gene>
<sequence>MILKYDTSFSLSFPVGKKYVIGQFHLKCGEEVSSAVDQFVNEYDIPCYFRISLLNTVENLIKQDKILTKDNDDIEIILNIKDGDIIYSTDDHQHDTTTIINQLSNQYSEKIQYWNKLIGSKESEEQKQQEERISTFLYLVDKNADTRERIINQEELFATETSILLVKKQDDLKQLNEKHSREMEDAFRNSLQPDQVELIVAQNMRQVDEFDQYYDYEINMLKQKQKLEFSKFLNDLYWLEKTKDDLDEIETFNSQQQTPQKQQQLQQQQQPQQPQPQQQQQQQQSSGGIIDSIGQNLDKGVARASSFFSFGFNKKNQTPINSPPSTPQLSSDDPNNPNNNNNNGNNNSVQSKPIGINNNGNRQRTDSQVSPPNSFNSKASSSPNKPPTTPTNNNNNSNNNINNNNTTTTTQRKLSSGSSSTNLQQQQPTTLQRKQSGGAGNIPMVVSTNSRYEDFTIGVGVQKKKIFTFKLIEESPLQLCRPITSLTGDYKKSKRVDYIKTLYSDSLSAVILIIDPSLQFNTENEKKFIKYCNMSTELHFDSIDSQIYTFKQSLLKEGLEKDNHDDNNNNNNNSEDGYNKQNLNNITLSNGDFFITKHSNLSDVQVVFHLVIDSKNRTPLGSDNQLPTTSDVSKGLRNILLTASKYGIGNITIPICLTESELDLNVTNSNLLSRCVSVLSVTRASLTSLQEMTSIKTVQFSLPSQLDSGNTIFKGPIAQKWKSAINPFLYLSN</sequence>
<accession>A0AAN7U490</accession>
<feature type="region of interest" description="Disordered" evidence="1">
    <location>
        <begin position="560"/>
        <end position="581"/>
    </location>
</feature>
<feature type="compositionally biased region" description="Low complexity" evidence="1">
    <location>
        <begin position="370"/>
        <end position="383"/>
    </location>
</feature>
<dbReference type="PANTHER" id="PTHR16525">
    <property type="entry name" value="PROTEIN C12ORF4"/>
    <property type="match status" value="1"/>
</dbReference>
<protein>
    <submittedName>
        <fullName evidence="2">Uncharacterized protein</fullName>
    </submittedName>
</protein>
<reference evidence="2 3" key="1">
    <citation type="submission" date="2023-11" db="EMBL/GenBank/DDBJ databases">
        <title>Dfirmibasis_genome.</title>
        <authorList>
            <person name="Edelbroek B."/>
            <person name="Kjellin J."/>
            <person name="Jerlstrom-Hultqvist J."/>
            <person name="Soderbom F."/>
        </authorList>
    </citation>
    <scope>NUCLEOTIDE SEQUENCE [LARGE SCALE GENOMIC DNA]</scope>
    <source>
        <strain evidence="2 3">TNS-C-14</strain>
    </source>
</reference>
<dbReference type="EMBL" id="JAVFKY010000002">
    <property type="protein sequence ID" value="KAK5581513.1"/>
    <property type="molecule type" value="Genomic_DNA"/>
</dbReference>
<feature type="compositionally biased region" description="Low complexity" evidence="1">
    <location>
        <begin position="255"/>
        <end position="284"/>
    </location>
</feature>
<organism evidence="2 3">
    <name type="scientific">Dictyostelium firmibasis</name>
    <dbReference type="NCBI Taxonomy" id="79012"/>
    <lineage>
        <taxon>Eukaryota</taxon>
        <taxon>Amoebozoa</taxon>
        <taxon>Evosea</taxon>
        <taxon>Eumycetozoa</taxon>
        <taxon>Dictyostelia</taxon>
        <taxon>Dictyosteliales</taxon>
        <taxon>Dictyosteliaceae</taxon>
        <taxon>Dictyostelium</taxon>
    </lineage>
</organism>
<proteinExistence type="predicted"/>
<feature type="compositionally biased region" description="Low complexity" evidence="1">
    <location>
        <begin position="390"/>
        <end position="410"/>
    </location>
</feature>
<dbReference type="Proteomes" id="UP001344447">
    <property type="component" value="Unassembled WGS sequence"/>
</dbReference>
<feature type="compositionally biased region" description="Low complexity" evidence="1">
    <location>
        <begin position="418"/>
        <end position="436"/>
    </location>
</feature>
<feature type="region of interest" description="Disordered" evidence="1">
    <location>
        <begin position="253"/>
        <end position="293"/>
    </location>
</feature>
<evidence type="ECO:0000256" key="1">
    <source>
        <dbReference type="SAM" id="MobiDB-lite"/>
    </source>
</evidence>